<dbReference type="RefSeq" id="WP_154240326.1">
    <property type="nucleotide sequence ID" value="NZ_CALJPI010000082.1"/>
</dbReference>
<feature type="transmembrane region" description="Helical" evidence="6">
    <location>
        <begin position="310"/>
        <end position="328"/>
    </location>
</feature>
<dbReference type="GO" id="GO:0008982">
    <property type="term" value="F:protein-N(PI)-phosphohistidine-sugar phosphotransferase activity"/>
    <property type="evidence" value="ECO:0007669"/>
    <property type="project" value="InterPro"/>
</dbReference>
<keyword evidence="4" id="KW-0598">Phosphotransferase system</keyword>
<dbReference type="EMBL" id="WKPJ01000037">
    <property type="protein sequence ID" value="MSA90898.1"/>
    <property type="molecule type" value="Genomic_DNA"/>
</dbReference>
<comment type="caution">
    <text evidence="5">Lacks conserved residue(s) required for the propagation of feature annotation.</text>
</comment>
<evidence type="ECO:0000313" key="11">
    <source>
        <dbReference type="Proteomes" id="UP000480929"/>
    </source>
</evidence>
<sequence>MRRWHSLLEIIQFPLKMLFVAIILTGLGTLITNQSLSVFWSVNDRNILLLADLFKRTGSFIIINFPFFVMIKFLATKSNSSVPIMIGITGYVLVLVITMLFQPSGLPTSASSAILGLSYSSSLFDRTRYPLQTGFFACAAVVLASRIAYSKSRTKSIYGFFSFVDRDTWGLILTLVLCLITGFALVWIWPIVLSLLNTIFEFIATDITNPMNLFVYGVMDRILADLNLGALMRNLFWFGEQGGTWINNLGVNYTGDVGIWTAQMNSLITPSGVGRLITPYYVLNLFAVPGMLIGFYTMFTDKMEKRRIRLFFLVAILVSLVTGTLLPLELYLLILTPLLFVFHLVVTGALFGIFQSMSVTLGFSYAGSTVTAMPGTLFDFMLYVRNPNMQHTIQMIFVVGVILFVLYLAFTRFYFKYLALDLFNTGASKRRVEGFILAVGGLENIKMMHSSPTRLTIQVVDSSLINFSQIQRLGASRVVESRAGYSVNFGAGSTIIKNEINKRIKEMKRSA</sequence>
<dbReference type="PANTHER" id="PTHR30009">
    <property type="entry name" value="CYTOCHROME C-TYPE SYNTHESIS PROTEIN AND PTS TRANSMEMBRANE COMPONENT"/>
    <property type="match status" value="1"/>
</dbReference>
<dbReference type="SUPFAM" id="SSF55604">
    <property type="entry name" value="Glucose permease domain IIB"/>
    <property type="match status" value="1"/>
</dbReference>
<dbReference type="OrthoDB" id="1639798at2"/>
<evidence type="ECO:0000313" key="8">
    <source>
        <dbReference type="EMBL" id="MSA90898.1"/>
    </source>
</evidence>
<comment type="caution">
    <text evidence="8">The sequence shown here is derived from an EMBL/GenBank/DDBJ whole genome shotgun (WGS) entry which is preliminary data.</text>
</comment>
<dbReference type="InterPro" id="IPR050429">
    <property type="entry name" value="PTS_Glucose_EIICBA"/>
</dbReference>
<evidence type="ECO:0000256" key="3">
    <source>
        <dbReference type="ARBA" id="ARBA00022679"/>
    </source>
</evidence>
<feature type="transmembrane region" description="Helical" evidence="6">
    <location>
        <begin position="129"/>
        <end position="149"/>
    </location>
</feature>
<evidence type="ECO:0000259" key="7">
    <source>
        <dbReference type="PROSITE" id="PS51098"/>
    </source>
</evidence>
<evidence type="ECO:0000256" key="5">
    <source>
        <dbReference type="PROSITE-ProRule" id="PRU00421"/>
    </source>
</evidence>
<dbReference type="AlphaFoldDB" id="A0A6N7SBF6"/>
<name>A0A6N7SBF6_9FIRM</name>
<evidence type="ECO:0000313" key="9">
    <source>
        <dbReference type="EMBL" id="MSC34629.1"/>
    </source>
</evidence>
<feature type="transmembrane region" description="Helical" evidence="6">
    <location>
        <begin position="395"/>
        <end position="415"/>
    </location>
</feature>
<dbReference type="GO" id="GO:0005886">
    <property type="term" value="C:plasma membrane"/>
    <property type="evidence" value="ECO:0007669"/>
    <property type="project" value="TreeGrafter"/>
</dbReference>
<dbReference type="Proteomes" id="UP000480929">
    <property type="component" value="Unassembled WGS sequence"/>
</dbReference>
<evidence type="ECO:0000256" key="1">
    <source>
        <dbReference type="ARBA" id="ARBA00022448"/>
    </source>
</evidence>
<dbReference type="Gene3D" id="3.30.1360.60">
    <property type="entry name" value="Glucose permease domain IIB"/>
    <property type="match status" value="1"/>
</dbReference>
<evidence type="ECO:0000256" key="4">
    <source>
        <dbReference type="ARBA" id="ARBA00022683"/>
    </source>
</evidence>
<feature type="transmembrane region" description="Helical" evidence="6">
    <location>
        <begin position="12"/>
        <end position="33"/>
    </location>
</feature>
<keyword evidence="11" id="KW-1185">Reference proteome</keyword>
<keyword evidence="1" id="KW-0813">Transport</keyword>
<keyword evidence="3" id="KW-0808">Transferase</keyword>
<protein>
    <recommendedName>
        <fullName evidence="7">PTS EIIB type-1 domain-containing protein</fullName>
    </recommendedName>
</protein>
<dbReference type="PANTHER" id="PTHR30009:SF20">
    <property type="entry name" value="PTS SYSTEM GLUCOSE-SPECIFIC EIICB COMPONENT-RELATED"/>
    <property type="match status" value="1"/>
</dbReference>
<dbReference type="EMBL" id="WKPI01000039">
    <property type="protein sequence ID" value="MSC34629.1"/>
    <property type="molecule type" value="Genomic_DNA"/>
</dbReference>
<dbReference type="InterPro" id="IPR036878">
    <property type="entry name" value="Glu_permease_IIB"/>
</dbReference>
<reference evidence="10 11" key="1">
    <citation type="journal article" date="2019" name="Nat. Med.">
        <title>A library of human gut bacterial isolates paired with longitudinal multiomics data enables mechanistic microbiome research.</title>
        <authorList>
            <person name="Poyet M."/>
            <person name="Groussin M."/>
            <person name="Gibbons S.M."/>
            <person name="Avila-Pacheco J."/>
            <person name="Jiang X."/>
            <person name="Kearney S.M."/>
            <person name="Perrotta A.R."/>
            <person name="Berdy B."/>
            <person name="Zhao S."/>
            <person name="Lieberman T.D."/>
            <person name="Swanson P.K."/>
            <person name="Smith M."/>
            <person name="Roesemann S."/>
            <person name="Alexander J.E."/>
            <person name="Rich S.A."/>
            <person name="Livny J."/>
            <person name="Vlamakis H."/>
            <person name="Clish C."/>
            <person name="Bullock K."/>
            <person name="Deik A."/>
            <person name="Scott J."/>
            <person name="Pierce K.A."/>
            <person name="Xavier R.J."/>
            <person name="Alm E.J."/>
        </authorList>
    </citation>
    <scope>NUCLEOTIDE SEQUENCE [LARGE SCALE GENOMIC DNA]</scope>
    <source>
        <strain evidence="8 10">BIOML-A4</strain>
        <strain evidence="9 11">BIOML-A5</strain>
    </source>
</reference>
<organism evidence="8 10">
    <name type="scientific">Holdemania massiliensis</name>
    <dbReference type="NCBI Taxonomy" id="1468449"/>
    <lineage>
        <taxon>Bacteria</taxon>
        <taxon>Bacillati</taxon>
        <taxon>Bacillota</taxon>
        <taxon>Erysipelotrichia</taxon>
        <taxon>Erysipelotrichales</taxon>
        <taxon>Erysipelotrichaceae</taxon>
        <taxon>Holdemania</taxon>
    </lineage>
</organism>
<evidence type="ECO:0000313" key="10">
    <source>
        <dbReference type="Proteomes" id="UP000433575"/>
    </source>
</evidence>
<feature type="transmembrane region" description="Helical" evidence="6">
    <location>
        <begin position="280"/>
        <end position="298"/>
    </location>
</feature>
<feature type="transmembrane region" description="Helical" evidence="6">
    <location>
        <begin position="334"/>
        <end position="354"/>
    </location>
</feature>
<dbReference type="Proteomes" id="UP000433575">
    <property type="component" value="Unassembled WGS sequence"/>
</dbReference>
<keyword evidence="6" id="KW-0812">Transmembrane</keyword>
<evidence type="ECO:0000256" key="6">
    <source>
        <dbReference type="SAM" id="Phobius"/>
    </source>
</evidence>
<feature type="transmembrane region" description="Helical" evidence="6">
    <location>
        <begin position="361"/>
        <end position="383"/>
    </location>
</feature>
<feature type="transmembrane region" description="Helical" evidence="6">
    <location>
        <begin position="82"/>
        <end position="101"/>
    </location>
</feature>
<keyword evidence="2" id="KW-0762">Sugar transport</keyword>
<dbReference type="GO" id="GO:0009401">
    <property type="term" value="P:phosphoenolpyruvate-dependent sugar phosphotransferase system"/>
    <property type="evidence" value="ECO:0007669"/>
    <property type="project" value="UniProtKB-KW"/>
</dbReference>
<dbReference type="InterPro" id="IPR001996">
    <property type="entry name" value="PTS_IIB_1"/>
</dbReference>
<accession>A0A6N7SBF6</accession>
<dbReference type="GO" id="GO:0090563">
    <property type="term" value="F:protein-phosphocysteine-sugar phosphotransferase activity"/>
    <property type="evidence" value="ECO:0007669"/>
    <property type="project" value="TreeGrafter"/>
</dbReference>
<keyword evidence="6" id="KW-1133">Transmembrane helix</keyword>
<proteinExistence type="predicted"/>
<feature type="domain" description="PTS EIIB type-1" evidence="7">
    <location>
        <begin position="429"/>
        <end position="510"/>
    </location>
</feature>
<keyword evidence="6" id="KW-0472">Membrane</keyword>
<dbReference type="PROSITE" id="PS51098">
    <property type="entry name" value="PTS_EIIB_TYPE_1"/>
    <property type="match status" value="1"/>
</dbReference>
<feature type="transmembrane region" description="Helical" evidence="6">
    <location>
        <begin position="53"/>
        <end position="75"/>
    </location>
</feature>
<feature type="transmembrane region" description="Helical" evidence="6">
    <location>
        <begin position="169"/>
        <end position="192"/>
    </location>
</feature>
<gene>
    <name evidence="9" type="ORF">GKD88_15990</name>
    <name evidence="8" type="ORF">GKE08_16315</name>
</gene>
<evidence type="ECO:0000256" key="2">
    <source>
        <dbReference type="ARBA" id="ARBA00022597"/>
    </source>
</evidence>